<evidence type="ECO:0000256" key="1">
    <source>
        <dbReference type="SAM" id="MobiDB-lite"/>
    </source>
</evidence>
<reference evidence="2" key="1">
    <citation type="journal article" date="2015" name="Nature">
        <title>Complex archaea that bridge the gap between prokaryotes and eukaryotes.</title>
        <authorList>
            <person name="Spang A."/>
            <person name="Saw J.H."/>
            <person name="Jorgensen S.L."/>
            <person name="Zaremba-Niedzwiedzka K."/>
            <person name="Martijn J."/>
            <person name="Lind A.E."/>
            <person name="van Eijk R."/>
            <person name="Schleper C."/>
            <person name="Guy L."/>
            <person name="Ettema T.J."/>
        </authorList>
    </citation>
    <scope>NUCLEOTIDE SEQUENCE</scope>
</reference>
<proteinExistence type="predicted"/>
<comment type="caution">
    <text evidence="2">The sequence shown here is derived from an EMBL/GenBank/DDBJ whole genome shotgun (WGS) entry which is preliminary data.</text>
</comment>
<accession>A0A0F9M899</accession>
<evidence type="ECO:0000313" key="2">
    <source>
        <dbReference type="EMBL" id="KKM65392.1"/>
    </source>
</evidence>
<organism evidence="2">
    <name type="scientific">marine sediment metagenome</name>
    <dbReference type="NCBI Taxonomy" id="412755"/>
    <lineage>
        <taxon>unclassified sequences</taxon>
        <taxon>metagenomes</taxon>
        <taxon>ecological metagenomes</taxon>
    </lineage>
</organism>
<sequence length="179" mass="19468">MATEILRPNAPGDESNIPEEVGAASPNHYQNVDEASPDEGATEISAGPEGWFRDLYQLENSTGSGLISSVSVWFRCRRDGGGYAKPCLKSGGVISEGSTRSLMASWASYAYQWIEPPEGGSWTWAKIDALQAGVVLIGFDASEYAHCTQLYVTIDYTPIAPPVVLSLRPRSLRLTVQRR</sequence>
<dbReference type="AlphaFoldDB" id="A0A0F9M899"/>
<feature type="region of interest" description="Disordered" evidence="1">
    <location>
        <begin position="1"/>
        <end position="44"/>
    </location>
</feature>
<protein>
    <submittedName>
        <fullName evidence="2">Uncharacterized protein</fullName>
    </submittedName>
</protein>
<dbReference type="EMBL" id="LAZR01010733">
    <property type="protein sequence ID" value="KKM65392.1"/>
    <property type="molecule type" value="Genomic_DNA"/>
</dbReference>
<gene>
    <name evidence="2" type="ORF">LCGC14_1491730</name>
</gene>
<name>A0A0F9M899_9ZZZZ</name>